<dbReference type="Pfam" id="PF09669">
    <property type="entry name" value="Phage_pRha"/>
    <property type="match status" value="1"/>
</dbReference>
<sequence length="278" mass="32679">MDQTWVFVQNGKAVTDSLTVANVFQKRHDHVMRDIQSIMAEIEGDFSLLNFGESTYTNDRGREYAKFLMTEDGFTLLAMGYTGKDAMHFKVAYIKEFRRMQQEVAHQQEVFSYMIADPIERAERWIEEERERQSLQAQKIMLEQRIAEYEPKLTYVDQILESTNTVTISQIAKDYGLSGQKLNDLLHKEKVQYKINDQWLLYQEHVGMGYTKSKTTEYVNSNGRHMARMSTEWTQKGRLFIHHLLSKRDVVPVVDRMDDDRQEDLVLVGDLHQPIQVR</sequence>
<evidence type="ECO:0000313" key="2">
    <source>
        <dbReference type="EMBL" id="MCI0184898.1"/>
    </source>
</evidence>
<dbReference type="InterPro" id="IPR014054">
    <property type="entry name" value="Phage_regulatory_Rha"/>
</dbReference>
<feature type="domain" description="Antirepressor protein C-terminal" evidence="1">
    <location>
        <begin position="143"/>
        <end position="247"/>
    </location>
</feature>
<evidence type="ECO:0000259" key="1">
    <source>
        <dbReference type="Pfam" id="PF03374"/>
    </source>
</evidence>
<keyword evidence="3" id="KW-1185">Reference proteome</keyword>
<protein>
    <recommendedName>
        <fullName evidence="1">Antirepressor protein C-terminal domain-containing protein</fullName>
    </recommendedName>
</protein>
<evidence type="ECO:0000313" key="3">
    <source>
        <dbReference type="Proteomes" id="UP001139263"/>
    </source>
</evidence>
<dbReference type="RefSeq" id="WP_241716934.1">
    <property type="nucleotide sequence ID" value="NZ_JALBUF010000034.1"/>
</dbReference>
<gene>
    <name evidence="2" type="ORF">MM817_03195</name>
</gene>
<dbReference type="Proteomes" id="UP001139263">
    <property type="component" value="Unassembled WGS sequence"/>
</dbReference>
<dbReference type="NCBIfam" id="TIGR02681">
    <property type="entry name" value="phage_pRha"/>
    <property type="match status" value="1"/>
</dbReference>
<comment type="caution">
    <text evidence="2">The sequence shown here is derived from an EMBL/GenBank/DDBJ whole genome shotgun (WGS) entry which is preliminary data.</text>
</comment>
<organism evidence="2 3">
    <name type="scientific">Sulfoacidibacillus ferrooxidans</name>
    <dbReference type="NCBI Taxonomy" id="2005001"/>
    <lineage>
        <taxon>Bacteria</taxon>
        <taxon>Bacillati</taxon>
        <taxon>Bacillota</taxon>
        <taxon>Bacilli</taxon>
        <taxon>Bacillales</taxon>
        <taxon>Alicyclobacillaceae</taxon>
        <taxon>Sulfoacidibacillus</taxon>
    </lineage>
</organism>
<dbReference type="GO" id="GO:0003677">
    <property type="term" value="F:DNA binding"/>
    <property type="evidence" value="ECO:0007669"/>
    <property type="project" value="InterPro"/>
</dbReference>
<dbReference type="AlphaFoldDB" id="A0A9X2AD57"/>
<dbReference type="EMBL" id="JALBUF010000034">
    <property type="protein sequence ID" value="MCI0184898.1"/>
    <property type="molecule type" value="Genomic_DNA"/>
</dbReference>
<dbReference type="InterPro" id="IPR005039">
    <property type="entry name" value="Ant_C"/>
</dbReference>
<dbReference type="Pfam" id="PF03374">
    <property type="entry name" value="ANT"/>
    <property type="match status" value="1"/>
</dbReference>
<accession>A0A9X2AD57</accession>
<proteinExistence type="predicted"/>
<name>A0A9X2AD57_9BACL</name>
<reference evidence="2" key="1">
    <citation type="submission" date="2022-03" db="EMBL/GenBank/DDBJ databases">
        <title>Draft Genome Sequence of Firmicute Strain S0AB, a Heterotrophic Iron/Sulfur-Oxidizing Extreme Acidophile.</title>
        <authorList>
            <person name="Vergara E."/>
            <person name="Pakostova E."/>
            <person name="Johnson D.B."/>
            <person name="Holmes D.S."/>
        </authorList>
    </citation>
    <scope>NUCLEOTIDE SEQUENCE</scope>
    <source>
        <strain evidence="2">S0AB</strain>
    </source>
</reference>